<evidence type="ECO:0000256" key="4">
    <source>
        <dbReference type="ARBA" id="ARBA00022837"/>
    </source>
</evidence>
<comment type="cofactor">
    <cofactor evidence="1">
        <name>Ca(2+)</name>
        <dbReference type="ChEBI" id="CHEBI:29108"/>
    </cofactor>
</comment>
<dbReference type="Pfam" id="PF14509">
    <property type="entry name" value="GH97_C"/>
    <property type="match status" value="1"/>
</dbReference>
<dbReference type="KEGG" id="ada:A5CPEGH6_02890"/>
<feature type="chain" id="PRO_5021197243" evidence="6">
    <location>
        <begin position="21"/>
        <end position="666"/>
    </location>
</feature>
<keyword evidence="3" id="KW-0378">Hydrolase</keyword>
<dbReference type="PANTHER" id="PTHR35803:SF2">
    <property type="entry name" value="RETAINING ALPHA-GALACTOSIDASE"/>
    <property type="match status" value="1"/>
</dbReference>
<protein>
    <submittedName>
        <fullName evidence="10">Retaining alpha-galactosidase</fullName>
    </submittedName>
</protein>
<dbReference type="InterPro" id="IPR014718">
    <property type="entry name" value="GH-type_carb-bd"/>
</dbReference>
<dbReference type="AlphaFoldDB" id="A0A4Y1WXF0"/>
<dbReference type="InterPro" id="IPR052720">
    <property type="entry name" value="Glycosyl_hydrolase_97"/>
</dbReference>
<evidence type="ECO:0000313" key="10">
    <source>
        <dbReference type="EMBL" id="BBL05651.1"/>
    </source>
</evidence>
<feature type="domain" description="Glycosyl-hydrolase 97 C-terminal oligomerisation" evidence="9">
    <location>
        <begin position="569"/>
        <end position="664"/>
    </location>
</feature>
<dbReference type="InterPro" id="IPR017853">
    <property type="entry name" value="GH"/>
</dbReference>
<evidence type="ECO:0000259" key="9">
    <source>
        <dbReference type="Pfam" id="PF14509"/>
    </source>
</evidence>
<dbReference type="RefSeq" id="WP_141427580.1">
    <property type="nucleotide sequence ID" value="NZ_AP019736.1"/>
</dbReference>
<sequence length="666" mass="75216">MTFKPLLLLLGLACAPAASAAPKSYTLSSPDGELQGSVTVGSDLRISLEADGRTVLAPSPVSMTLAGGETLGHDPRVVRIRKHSADETIESPFYTKARVSDRYNELTISFRSDYSLVLRLYDDGMAYRFVTQKKGTIVVEREQADFTFPEDYTTRAPYVHRLELKDFEWQFSNSFENTYVREPMTRLDPRRLMFLPVLVELPEGRRMLLTESDLDDYPGLFLNASPREPQLRSVLATYPRTVENPSGYNNQQQIVIDREKFIARTDGTRSFPWRIAIVTKDDAGLLLSDMVYRLGAPSKIADTSWIRPGQVAWDWWHALNLYGVDFEAGINTRTYKYYIDFAARSGLEYILIDDGWSVNGPADLMQVVPELDLEELVAYGRERNVGILLWAGHAPFENDMERVVRHYAEMGIKGFKVDYMNRDDQQVVRFLHRAAEVCARHRMVLDFHGVFKPAGLNRTWPNVLNFEGVFGLENLKWSPATTDMVTYDVTMPFIRMAAGPVDYTQGAMRNASKKNYRPVHGEPMSQGTRCRQLAEYVVFFSPLNMLSDSPSNYLRERESLEFIAGVPTVWDETVPLAGAVGEQVAVARRAGDVWYVGALTNWESRDMELDLSFLGEGPWTVESFSDGPNAARAARDYRREKAALDPSGRLKVHLAPGGGFAARISR</sequence>
<dbReference type="Gene3D" id="2.60.40.1180">
    <property type="entry name" value="Golgi alpha-mannosidase II"/>
    <property type="match status" value="1"/>
</dbReference>
<name>A0A4Y1WXF0_9BACT</name>
<evidence type="ECO:0000313" key="11">
    <source>
        <dbReference type="Proteomes" id="UP000319374"/>
    </source>
</evidence>
<dbReference type="Gene3D" id="3.20.20.70">
    <property type="entry name" value="Aldolase class I"/>
    <property type="match status" value="1"/>
</dbReference>
<evidence type="ECO:0000259" key="8">
    <source>
        <dbReference type="Pfam" id="PF14508"/>
    </source>
</evidence>
<evidence type="ECO:0000259" key="7">
    <source>
        <dbReference type="Pfam" id="PF10566"/>
    </source>
</evidence>
<dbReference type="Pfam" id="PF14508">
    <property type="entry name" value="GH97_N"/>
    <property type="match status" value="1"/>
</dbReference>
<dbReference type="InterPro" id="IPR019563">
    <property type="entry name" value="GH97_catalytic"/>
</dbReference>
<keyword evidence="4" id="KW-0106">Calcium</keyword>
<dbReference type="GeneID" id="98672264"/>
<evidence type="ECO:0000256" key="3">
    <source>
        <dbReference type="ARBA" id="ARBA00022801"/>
    </source>
</evidence>
<organism evidence="10 11">
    <name type="scientific">Alistipes dispar</name>
    <dbReference type="NCBI Taxonomy" id="2585119"/>
    <lineage>
        <taxon>Bacteria</taxon>
        <taxon>Pseudomonadati</taxon>
        <taxon>Bacteroidota</taxon>
        <taxon>Bacteroidia</taxon>
        <taxon>Bacteroidales</taxon>
        <taxon>Rikenellaceae</taxon>
        <taxon>Alistipes</taxon>
    </lineage>
</organism>
<evidence type="ECO:0000256" key="2">
    <source>
        <dbReference type="ARBA" id="ARBA00011245"/>
    </source>
</evidence>
<dbReference type="SUPFAM" id="SSF51445">
    <property type="entry name" value="(Trans)glycosidases"/>
    <property type="match status" value="1"/>
</dbReference>
<dbReference type="OrthoDB" id="1109141at2"/>
<keyword evidence="11" id="KW-1185">Reference proteome</keyword>
<proteinExistence type="predicted"/>
<dbReference type="InterPro" id="IPR029486">
    <property type="entry name" value="GH97_N"/>
</dbReference>
<dbReference type="GO" id="GO:0016798">
    <property type="term" value="F:hydrolase activity, acting on glycosyl bonds"/>
    <property type="evidence" value="ECO:0007669"/>
    <property type="project" value="UniProtKB-KW"/>
</dbReference>
<reference evidence="11" key="1">
    <citation type="submission" date="2019-06" db="EMBL/GenBank/DDBJ databases">
        <title>Alistipes onderdonkii subsp. vulgaris subsp. nov., Alistipes dispar sp. nov. and Alistipes communis sp. nov., isolated from human faeces, and creation of Alistipes onderdonkii subsp. onderdonkii subsp. nov.</title>
        <authorList>
            <person name="Sakamoto M."/>
            <person name="Ikeyama N."/>
            <person name="Ogata Y."/>
            <person name="Suda W."/>
            <person name="Iino T."/>
            <person name="Hattori M."/>
            <person name="Ohkuma M."/>
        </authorList>
    </citation>
    <scope>NUCLEOTIDE SEQUENCE [LARGE SCALE GENOMIC DNA]</scope>
    <source>
        <strain evidence="11">5CPEGH6</strain>
    </source>
</reference>
<dbReference type="Gene3D" id="2.70.98.10">
    <property type="match status" value="1"/>
</dbReference>
<dbReference type="InterPro" id="IPR013780">
    <property type="entry name" value="Glyco_hydro_b"/>
</dbReference>
<evidence type="ECO:0000256" key="1">
    <source>
        <dbReference type="ARBA" id="ARBA00001913"/>
    </source>
</evidence>
<accession>A0A4Y1WXF0</accession>
<dbReference type="GO" id="GO:0030246">
    <property type="term" value="F:carbohydrate binding"/>
    <property type="evidence" value="ECO:0007669"/>
    <property type="project" value="InterPro"/>
</dbReference>
<feature type="domain" description="Glycosyl-hydrolase 97 catalytic" evidence="7">
    <location>
        <begin position="315"/>
        <end position="469"/>
    </location>
</feature>
<dbReference type="InterPro" id="IPR029483">
    <property type="entry name" value="GH97_C"/>
</dbReference>
<dbReference type="EMBL" id="AP019736">
    <property type="protein sequence ID" value="BBL05651.1"/>
    <property type="molecule type" value="Genomic_DNA"/>
</dbReference>
<dbReference type="Pfam" id="PF10566">
    <property type="entry name" value="Glyco_hydro_97"/>
    <property type="match status" value="1"/>
</dbReference>
<gene>
    <name evidence="10" type="ORF">A5CPEGH6_02890</name>
</gene>
<feature type="domain" description="Glycosyl-hydrolase 97 N-terminal" evidence="8">
    <location>
        <begin position="27"/>
        <end position="297"/>
    </location>
</feature>
<comment type="subunit">
    <text evidence="2">Monomer.</text>
</comment>
<evidence type="ECO:0000256" key="6">
    <source>
        <dbReference type="SAM" id="SignalP"/>
    </source>
</evidence>
<dbReference type="PANTHER" id="PTHR35803">
    <property type="entry name" value="GLUCAN 1,4-ALPHA-GLUCOSIDASE SUSB-RELATED"/>
    <property type="match status" value="1"/>
</dbReference>
<evidence type="ECO:0000256" key="5">
    <source>
        <dbReference type="ARBA" id="ARBA00023295"/>
    </source>
</evidence>
<keyword evidence="5" id="KW-0326">Glycosidase</keyword>
<feature type="signal peptide" evidence="6">
    <location>
        <begin position="1"/>
        <end position="20"/>
    </location>
</feature>
<dbReference type="Proteomes" id="UP000319374">
    <property type="component" value="Chromosome"/>
</dbReference>
<dbReference type="InterPro" id="IPR013785">
    <property type="entry name" value="Aldolase_TIM"/>
</dbReference>
<keyword evidence="6" id="KW-0732">Signal</keyword>